<evidence type="ECO:0000256" key="8">
    <source>
        <dbReference type="ARBA" id="ARBA00023136"/>
    </source>
</evidence>
<keyword evidence="7 11" id="KW-0406">Ion transport</keyword>
<evidence type="ECO:0000256" key="10">
    <source>
        <dbReference type="ARBA" id="ARBA00023303"/>
    </source>
</evidence>
<comment type="subcellular location">
    <subcellularLocation>
        <location evidence="1">Membrane</location>
        <topology evidence="1">Multi-pass membrane protein</topology>
    </subcellularLocation>
</comment>
<organism evidence="14 15">
    <name type="scientific">Plakobranchus ocellatus</name>
    <dbReference type="NCBI Taxonomy" id="259542"/>
    <lineage>
        <taxon>Eukaryota</taxon>
        <taxon>Metazoa</taxon>
        <taxon>Spiralia</taxon>
        <taxon>Lophotrochozoa</taxon>
        <taxon>Mollusca</taxon>
        <taxon>Gastropoda</taxon>
        <taxon>Heterobranchia</taxon>
        <taxon>Euthyneura</taxon>
        <taxon>Panpulmonata</taxon>
        <taxon>Sacoglossa</taxon>
        <taxon>Placobranchoidea</taxon>
        <taxon>Plakobranchidae</taxon>
        <taxon>Plakobranchus</taxon>
    </lineage>
</organism>
<sequence>MTQAGLDRKDPRGAAGAASFPGSDMRCSGSRYYYSDSDVSTEQCFYYKPYLHLQQKQKQNSKASGHNRRCSPWSLHPRHQKSPQPLESSYALSTTYPVVRGTNFVPCAYTAGEDGGIDGWKNDRSDKEAEHIDASSDQQKEISLRQYWVDFLSQTSWHGCRTIVDSNKRMYLRIIFFLIVITTALALFNIAFNLTSGVLDFKTVTRTMVFVDTDRRFPTVTICNLCPFSFRGKNESDPFFRVMANASEFAPVLPPISTSE</sequence>
<keyword evidence="5 13" id="KW-1133">Transmembrane helix</keyword>
<evidence type="ECO:0000256" key="7">
    <source>
        <dbReference type="ARBA" id="ARBA00023065"/>
    </source>
</evidence>
<dbReference type="GO" id="GO:0016020">
    <property type="term" value="C:membrane"/>
    <property type="evidence" value="ECO:0007669"/>
    <property type="project" value="UniProtKB-SubCell"/>
</dbReference>
<keyword evidence="4 11" id="KW-0812">Transmembrane</keyword>
<feature type="compositionally biased region" description="Basic and acidic residues" evidence="12">
    <location>
        <begin position="1"/>
        <end position="12"/>
    </location>
</feature>
<evidence type="ECO:0000256" key="13">
    <source>
        <dbReference type="SAM" id="Phobius"/>
    </source>
</evidence>
<dbReference type="GO" id="GO:0005272">
    <property type="term" value="F:sodium channel activity"/>
    <property type="evidence" value="ECO:0007669"/>
    <property type="project" value="UniProtKB-KW"/>
</dbReference>
<keyword evidence="3 11" id="KW-0894">Sodium channel</keyword>
<keyword evidence="9 11" id="KW-0739">Sodium transport</keyword>
<keyword evidence="6" id="KW-0915">Sodium</keyword>
<evidence type="ECO:0000256" key="6">
    <source>
        <dbReference type="ARBA" id="ARBA00023053"/>
    </source>
</evidence>
<comment type="caution">
    <text evidence="14">The sequence shown here is derived from an EMBL/GenBank/DDBJ whole genome shotgun (WGS) entry which is preliminary data.</text>
</comment>
<dbReference type="Pfam" id="PF00858">
    <property type="entry name" value="ASC"/>
    <property type="match status" value="1"/>
</dbReference>
<gene>
    <name evidence="14" type="ORF">PoB_003135800</name>
</gene>
<protein>
    <submittedName>
        <fullName evidence="14">Amiloride-sensitive cation channel 1, neuronal</fullName>
    </submittedName>
</protein>
<evidence type="ECO:0000256" key="4">
    <source>
        <dbReference type="ARBA" id="ARBA00022692"/>
    </source>
</evidence>
<name>A0AAV4AC52_9GAST</name>
<evidence type="ECO:0000256" key="11">
    <source>
        <dbReference type="RuleBase" id="RU000679"/>
    </source>
</evidence>
<comment type="similarity">
    <text evidence="11">Belongs to the amiloride-sensitive sodium channel (TC 1.A.6) family.</text>
</comment>
<evidence type="ECO:0000313" key="15">
    <source>
        <dbReference type="Proteomes" id="UP000735302"/>
    </source>
</evidence>
<accession>A0AAV4AC52</accession>
<dbReference type="AlphaFoldDB" id="A0AAV4AC52"/>
<feature type="region of interest" description="Disordered" evidence="12">
    <location>
        <begin position="56"/>
        <end position="87"/>
    </location>
</feature>
<feature type="transmembrane region" description="Helical" evidence="13">
    <location>
        <begin position="171"/>
        <end position="192"/>
    </location>
</feature>
<evidence type="ECO:0000313" key="14">
    <source>
        <dbReference type="EMBL" id="GFO04853.1"/>
    </source>
</evidence>
<evidence type="ECO:0000256" key="2">
    <source>
        <dbReference type="ARBA" id="ARBA00022448"/>
    </source>
</evidence>
<dbReference type="EMBL" id="BLXT01003742">
    <property type="protein sequence ID" value="GFO04853.1"/>
    <property type="molecule type" value="Genomic_DNA"/>
</dbReference>
<evidence type="ECO:0000256" key="12">
    <source>
        <dbReference type="SAM" id="MobiDB-lite"/>
    </source>
</evidence>
<reference evidence="14 15" key="1">
    <citation type="journal article" date="2021" name="Elife">
        <title>Chloroplast acquisition without the gene transfer in kleptoplastic sea slugs, Plakobranchus ocellatus.</title>
        <authorList>
            <person name="Maeda T."/>
            <person name="Takahashi S."/>
            <person name="Yoshida T."/>
            <person name="Shimamura S."/>
            <person name="Takaki Y."/>
            <person name="Nagai Y."/>
            <person name="Toyoda A."/>
            <person name="Suzuki Y."/>
            <person name="Arimoto A."/>
            <person name="Ishii H."/>
            <person name="Satoh N."/>
            <person name="Nishiyama T."/>
            <person name="Hasebe M."/>
            <person name="Maruyama T."/>
            <person name="Minagawa J."/>
            <person name="Obokata J."/>
            <person name="Shigenobu S."/>
        </authorList>
    </citation>
    <scope>NUCLEOTIDE SEQUENCE [LARGE SCALE GENOMIC DNA]</scope>
</reference>
<keyword evidence="15" id="KW-1185">Reference proteome</keyword>
<proteinExistence type="inferred from homology"/>
<evidence type="ECO:0000256" key="3">
    <source>
        <dbReference type="ARBA" id="ARBA00022461"/>
    </source>
</evidence>
<evidence type="ECO:0000256" key="5">
    <source>
        <dbReference type="ARBA" id="ARBA00022989"/>
    </source>
</evidence>
<keyword evidence="2 11" id="KW-0813">Transport</keyword>
<keyword evidence="10 11" id="KW-0407">Ion channel</keyword>
<evidence type="ECO:0000256" key="1">
    <source>
        <dbReference type="ARBA" id="ARBA00004141"/>
    </source>
</evidence>
<evidence type="ECO:0000256" key="9">
    <source>
        <dbReference type="ARBA" id="ARBA00023201"/>
    </source>
</evidence>
<dbReference type="Proteomes" id="UP000735302">
    <property type="component" value="Unassembled WGS sequence"/>
</dbReference>
<feature type="region of interest" description="Disordered" evidence="12">
    <location>
        <begin position="1"/>
        <end position="28"/>
    </location>
</feature>
<dbReference type="InterPro" id="IPR001873">
    <property type="entry name" value="ENaC"/>
</dbReference>
<keyword evidence="8 13" id="KW-0472">Membrane</keyword>